<gene>
    <name evidence="1" type="ORF">ACFFIC_24505</name>
</gene>
<comment type="caution">
    <text evidence="1">The sequence shown here is derived from an EMBL/GenBank/DDBJ whole genome shotgun (WGS) entry which is preliminary data.</text>
</comment>
<organism evidence="1 2">
    <name type="scientific">Muricoccus vinaceus</name>
    <dbReference type="NCBI Taxonomy" id="424704"/>
    <lineage>
        <taxon>Bacteria</taxon>
        <taxon>Pseudomonadati</taxon>
        <taxon>Pseudomonadota</taxon>
        <taxon>Alphaproteobacteria</taxon>
        <taxon>Acetobacterales</taxon>
        <taxon>Roseomonadaceae</taxon>
        <taxon>Muricoccus</taxon>
    </lineage>
</organism>
<sequence>MQHSTTKMSIFESFDGCAAFFFGGEGRKALCAAAAALHHRDMEEGFSSSAV</sequence>
<dbReference type="Proteomes" id="UP001589789">
    <property type="component" value="Unassembled WGS sequence"/>
</dbReference>
<evidence type="ECO:0000313" key="1">
    <source>
        <dbReference type="EMBL" id="MFC0388681.1"/>
    </source>
</evidence>
<reference evidence="1 2" key="1">
    <citation type="submission" date="2024-09" db="EMBL/GenBank/DDBJ databases">
        <authorList>
            <person name="Sun Q."/>
            <person name="Mori K."/>
        </authorList>
    </citation>
    <scope>NUCLEOTIDE SEQUENCE [LARGE SCALE GENOMIC DNA]</scope>
    <source>
        <strain evidence="1 2">CCM 7468</strain>
    </source>
</reference>
<accession>A0ABV6IYI5</accession>
<proteinExistence type="predicted"/>
<evidence type="ECO:0000313" key="2">
    <source>
        <dbReference type="Proteomes" id="UP001589789"/>
    </source>
</evidence>
<name>A0ABV6IYI5_9PROT</name>
<protein>
    <submittedName>
        <fullName evidence="1">Uncharacterized protein</fullName>
    </submittedName>
</protein>
<dbReference type="RefSeq" id="WP_377055316.1">
    <property type="nucleotide sequence ID" value="NZ_JBHLVZ010000084.1"/>
</dbReference>
<keyword evidence="2" id="KW-1185">Reference proteome</keyword>
<dbReference type="EMBL" id="JBHLVZ010000084">
    <property type="protein sequence ID" value="MFC0388681.1"/>
    <property type="molecule type" value="Genomic_DNA"/>
</dbReference>